<feature type="transmembrane region" description="Helical" evidence="1">
    <location>
        <begin position="129"/>
        <end position="147"/>
    </location>
</feature>
<protein>
    <recommendedName>
        <fullName evidence="4">Transmembrane protein 241</fullName>
    </recommendedName>
</protein>
<proteinExistence type="predicted"/>
<keyword evidence="3" id="KW-1185">Reference proteome</keyword>
<feature type="transmembrane region" description="Helical" evidence="1">
    <location>
        <begin position="97"/>
        <end position="117"/>
    </location>
</feature>
<dbReference type="EMBL" id="OA884535">
    <property type="protein sequence ID" value="CAD7280941.1"/>
    <property type="molecule type" value="Genomic_DNA"/>
</dbReference>
<organism evidence="2">
    <name type="scientific">Notodromas monacha</name>
    <dbReference type="NCBI Taxonomy" id="399045"/>
    <lineage>
        <taxon>Eukaryota</taxon>
        <taxon>Metazoa</taxon>
        <taxon>Ecdysozoa</taxon>
        <taxon>Arthropoda</taxon>
        <taxon>Crustacea</taxon>
        <taxon>Oligostraca</taxon>
        <taxon>Ostracoda</taxon>
        <taxon>Podocopa</taxon>
        <taxon>Podocopida</taxon>
        <taxon>Cypridocopina</taxon>
        <taxon>Cypridoidea</taxon>
        <taxon>Cyprididae</taxon>
        <taxon>Notodromas</taxon>
    </lineage>
</organism>
<dbReference type="AlphaFoldDB" id="A0A7R9GHS1"/>
<gene>
    <name evidence="2" type="ORF">NMOB1V02_LOCUS8597</name>
</gene>
<feature type="transmembrane region" description="Helical" evidence="1">
    <location>
        <begin position="42"/>
        <end position="66"/>
    </location>
</feature>
<name>A0A7R9GHS1_9CRUS</name>
<sequence>MLGVIRGSAKAHSALYAGLFAGNVLCNKYVLSELEFTYPTIFQGWQVLVGACFLKGIATCSGTAVVKSSLDKPGFISLLPTFLLFVGTLVAGSKALAVIEVPQFVACLNLSPALIYLFDDAPKFRNSQCGAVVACAVVVLSTVGLVVLELEMTFSDSPYFWMLICVLCASVHIVHGRIADARFEPVDRLYYSYLVGVCLLAPASLYLDEAFQALNFAKNSRFHFFVGCLASGFFGVTSCYIAATLTPTGEEAPGTNDGSEFMGIFQNVGKCLAALLSIFAFQQKAAVTGWILVCVMFNLIAGFFIPVPKDPTAEVGFKPLPTFVSSPE</sequence>
<evidence type="ECO:0000256" key="1">
    <source>
        <dbReference type="SAM" id="Phobius"/>
    </source>
</evidence>
<feature type="transmembrane region" description="Helical" evidence="1">
    <location>
        <begin position="222"/>
        <end position="243"/>
    </location>
</feature>
<feature type="transmembrane region" description="Helical" evidence="1">
    <location>
        <begin position="287"/>
        <end position="307"/>
    </location>
</feature>
<dbReference type="OrthoDB" id="417037at2759"/>
<feature type="transmembrane region" description="Helical" evidence="1">
    <location>
        <begin position="190"/>
        <end position="207"/>
    </location>
</feature>
<evidence type="ECO:0000313" key="2">
    <source>
        <dbReference type="EMBL" id="CAD7280941.1"/>
    </source>
</evidence>
<dbReference type="Proteomes" id="UP000678499">
    <property type="component" value="Unassembled WGS sequence"/>
</dbReference>
<evidence type="ECO:0008006" key="4">
    <source>
        <dbReference type="Google" id="ProtNLM"/>
    </source>
</evidence>
<keyword evidence="1" id="KW-1133">Transmembrane helix</keyword>
<reference evidence="2" key="1">
    <citation type="submission" date="2020-11" db="EMBL/GenBank/DDBJ databases">
        <authorList>
            <person name="Tran Van P."/>
        </authorList>
    </citation>
    <scope>NUCLEOTIDE SEQUENCE</scope>
</reference>
<evidence type="ECO:0000313" key="3">
    <source>
        <dbReference type="Proteomes" id="UP000678499"/>
    </source>
</evidence>
<keyword evidence="1" id="KW-0812">Transmembrane</keyword>
<feature type="transmembrane region" description="Helical" evidence="1">
    <location>
        <begin position="159"/>
        <end position="178"/>
    </location>
</feature>
<keyword evidence="1" id="KW-0472">Membrane</keyword>
<dbReference type="EMBL" id="CAJPEX010002498">
    <property type="protein sequence ID" value="CAG0921093.1"/>
    <property type="molecule type" value="Genomic_DNA"/>
</dbReference>
<feature type="transmembrane region" description="Helical" evidence="1">
    <location>
        <begin position="73"/>
        <end position="91"/>
    </location>
</feature>
<accession>A0A7R9GHS1</accession>